<dbReference type="EMBL" id="SZZH01000005">
    <property type="protein sequence ID" value="TKV57381.1"/>
    <property type="molecule type" value="Genomic_DNA"/>
</dbReference>
<evidence type="ECO:0000259" key="11">
    <source>
        <dbReference type="PROSITE" id="PS50878"/>
    </source>
</evidence>
<dbReference type="InterPro" id="IPR043502">
    <property type="entry name" value="DNA/RNA_pol_sf"/>
</dbReference>
<feature type="compositionally biased region" description="Pro residues" evidence="10">
    <location>
        <begin position="1"/>
        <end position="12"/>
    </location>
</feature>
<proteinExistence type="inferred from homology"/>
<keyword evidence="13" id="KW-1185">Reference proteome</keyword>
<keyword evidence="6 12" id="KW-0695">RNA-directed DNA polymerase</keyword>
<evidence type="ECO:0000256" key="2">
    <source>
        <dbReference type="ARBA" id="ARBA00022679"/>
    </source>
</evidence>
<dbReference type="AlphaFoldDB" id="A0A4U6QBL5"/>
<feature type="domain" description="Reverse transcriptase" evidence="11">
    <location>
        <begin position="199"/>
        <end position="439"/>
    </location>
</feature>
<evidence type="ECO:0000313" key="13">
    <source>
        <dbReference type="Proteomes" id="UP000306985"/>
    </source>
</evidence>
<dbReference type="GO" id="GO:0003964">
    <property type="term" value="F:RNA-directed DNA polymerase activity"/>
    <property type="evidence" value="ECO:0007669"/>
    <property type="project" value="UniProtKB-KW"/>
</dbReference>
<evidence type="ECO:0000256" key="8">
    <source>
        <dbReference type="ARBA" id="ARBA00034120"/>
    </source>
</evidence>
<dbReference type="Pfam" id="PF00078">
    <property type="entry name" value="RVT_1"/>
    <property type="match status" value="1"/>
</dbReference>
<dbReference type="InterPro" id="IPR000477">
    <property type="entry name" value="RT_dom"/>
</dbReference>
<comment type="caution">
    <text evidence="12">The sequence shown here is derived from an EMBL/GenBank/DDBJ whole genome shotgun (WGS) entry which is preliminary data.</text>
</comment>
<keyword evidence="7" id="KW-0051">Antiviral defense</keyword>
<evidence type="ECO:0000256" key="6">
    <source>
        <dbReference type="ARBA" id="ARBA00022918"/>
    </source>
</evidence>
<name>A0A4U6QBL5_9ACTN</name>
<dbReference type="PANTHER" id="PTHR34047:SF7">
    <property type="entry name" value="RNA-DIRECTED DNA POLYMERASE"/>
    <property type="match status" value="1"/>
</dbReference>
<evidence type="ECO:0000256" key="3">
    <source>
        <dbReference type="ARBA" id="ARBA00022695"/>
    </source>
</evidence>
<feature type="compositionally biased region" description="Acidic residues" evidence="10">
    <location>
        <begin position="137"/>
        <end position="146"/>
    </location>
</feature>
<feature type="region of interest" description="Disordered" evidence="10">
    <location>
        <begin position="1"/>
        <end position="62"/>
    </location>
</feature>
<dbReference type="EC" id="2.7.7.49" evidence="1"/>
<evidence type="ECO:0000313" key="12">
    <source>
        <dbReference type="EMBL" id="TKV57381.1"/>
    </source>
</evidence>
<dbReference type="GO" id="GO:0051607">
    <property type="term" value="P:defense response to virus"/>
    <property type="evidence" value="ECO:0007669"/>
    <property type="project" value="UniProtKB-KW"/>
</dbReference>
<sequence length="509" mass="55811">MSDTPDPGPPPRRSGDDPGGLVRRGGPPRPPSGGPPAPPIRPRRKRPRGRPSPFREDRPGRPDALVDAIAGALLADADDWTASGLIGRVAVVFAGPHDWVPRLVEQVLELYPRPPADRPRELQAVVGVLLNDLLDPAPDDDGDEPTTEIRPVPRPVHWPVASTRTVRRPFATPPLDDAGDLAALLGVDLVQLTALADTRLRGRRARSEQIANYRYQWLDRPSGPRLLEAPRPRLLSAQRVVLHELLDLIPTHPAVHGFVSGRSVVTGAREHVGAETVLTLDLEHFFAAVTAGRIWGVLRSAGYPEPVAHLLAGLTTTATPVRVLTAMPPGPDPGRQFRLRRRLAVPHLPQGAPTSPALANLVAFTLDRRLAAYAAAVGLKYTRYADDLTFSGPFRQRAHVRSFARAVGRIVADERFRINEAKTRWRGRHERQTVTGVVVNEHPAIARDEVDRLRAVLHDCRRSGPAAANRHGHPDFRAHLLGRISWVASVHPARGARLREQFDGIDWTA</sequence>
<keyword evidence="4" id="KW-0479">Metal-binding</keyword>
<feature type="compositionally biased region" description="Pro residues" evidence="10">
    <location>
        <begin position="27"/>
        <end position="40"/>
    </location>
</feature>
<dbReference type="InterPro" id="IPR000123">
    <property type="entry name" value="Reverse_transcriptase_msDNA"/>
</dbReference>
<comment type="catalytic activity">
    <reaction evidence="9">
        <text>DNA(n) + a 2'-deoxyribonucleoside 5'-triphosphate = DNA(n+1) + diphosphate</text>
        <dbReference type="Rhea" id="RHEA:22508"/>
        <dbReference type="Rhea" id="RHEA-COMP:17339"/>
        <dbReference type="Rhea" id="RHEA-COMP:17340"/>
        <dbReference type="ChEBI" id="CHEBI:33019"/>
        <dbReference type="ChEBI" id="CHEBI:61560"/>
        <dbReference type="ChEBI" id="CHEBI:173112"/>
        <dbReference type="EC" id="2.7.7.49"/>
    </reaction>
</comment>
<keyword evidence="3" id="KW-0548">Nucleotidyltransferase</keyword>
<dbReference type="GO" id="GO:0046872">
    <property type="term" value="F:metal ion binding"/>
    <property type="evidence" value="ECO:0007669"/>
    <property type="project" value="UniProtKB-KW"/>
</dbReference>
<keyword evidence="5" id="KW-0460">Magnesium</keyword>
<keyword evidence="2" id="KW-0808">Transferase</keyword>
<dbReference type="GO" id="GO:0003723">
    <property type="term" value="F:RNA binding"/>
    <property type="evidence" value="ECO:0007669"/>
    <property type="project" value="InterPro"/>
</dbReference>
<dbReference type="OrthoDB" id="1550386at2"/>
<dbReference type="InterPro" id="IPR051083">
    <property type="entry name" value="GrpII_Intron_Splice-Mob/Def"/>
</dbReference>
<evidence type="ECO:0000256" key="4">
    <source>
        <dbReference type="ARBA" id="ARBA00022723"/>
    </source>
</evidence>
<evidence type="ECO:0000256" key="5">
    <source>
        <dbReference type="ARBA" id="ARBA00022842"/>
    </source>
</evidence>
<evidence type="ECO:0000256" key="10">
    <source>
        <dbReference type="SAM" id="MobiDB-lite"/>
    </source>
</evidence>
<accession>A0A4U6QBL5</accession>
<dbReference type="SUPFAM" id="SSF56672">
    <property type="entry name" value="DNA/RNA polymerases"/>
    <property type="match status" value="1"/>
</dbReference>
<feature type="region of interest" description="Disordered" evidence="10">
    <location>
        <begin position="135"/>
        <end position="154"/>
    </location>
</feature>
<evidence type="ECO:0000256" key="7">
    <source>
        <dbReference type="ARBA" id="ARBA00023118"/>
    </source>
</evidence>
<dbReference type="CDD" id="cd03487">
    <property type="entry name" value="RT_Bac_retron_II"/>
    <property type="match status" value="1"/>
</dbReference>
<dbReference type="Proteomes" id="UP000306985">
    <property type="component" value="Unassembled WGS sequence"/>
</dbReference>
<dbReference type="PRINTS" id="PR00866">
    <property type="entry name" value="RNADNAPOLMS"/>
</dbReference>
<reference evidence="12 13" key="1">
    <citation type="submission" date="2019-05" db="EMBL/GenBank/DDBJ databases">
        <title>Nakamurella sp. N5BH11, whole genome shotgun sequence.</title>
        <authorList>
            <person name="Tuo L."/>
        </authorList>
    </citation>
    <scope>NUCLEOTIDE SEQUENCE [LARGE SCALE GENOMIC DNA]</scope>
    <source>
        <strain evidence="12 13">N5BH11</strain>
    </source>
</reference>
<evidence type="ECO:0000256" key="1">
    <source>
        <dbReference type="ARBA" id="ARBA00012493"/>
    </source>
</evidence>
<organism evidence="12 13">
    <name type="scientific">Nakamurella flava</name>
    <dbReference type="NCBI Taxonomy" id="2576308"/>
    <lineage>
        <taxon>Bacteria</taxon>
        <taxon>Bacillati</taxon>
        <taxon>Actinomycetota</taxon>
        <taxon>Actinomycetes</taxon>
        <taxon>Nakamurellales</taxon>
        <taxon>Nakamurellaceae</taxon>
        <taxon>Nakamurella</taxon>
    </lineage>
</organism>
<evidence type="ECO:0000256" key="9">
    <source>
        <dbReference type="ARBA" id="ARBA00048173"/>
    </source>
</evidence>
<protein>
    <recommendedName>
        <fullName evidence="1">RNA-directed DNA polymerase</fullName>
        <ecNumber evidence="1">2.7.7.49</ecNumber>
    </recommendedName>
</protein>
<dbReference type="PROSITE" id="PS50878">
    <property type="entry name" value="RT_POL"/>
    <property type="match status" value="1"/>
</dbReference>
<gene>
    <name evidence="12" type="ORF">FDO65_17815</name>
</gene>
<comment type="similarity">
    <text evidence="8">Belongs to the bacterial reverse transcriptase family.</text>
</comment>
<dbReference type="PANTHER" id="PTHR34047">
    <property type="entry name" value="NUCLEAR INTRON MATURASE 1, MITOCHONDRIAL-RELATED"/>
    <property type="match status" value="1"/>
</dbReference>